<reference evidence="1 2" key="2">
    <citation type="submission" date="2020-06" db="EMBL/GenBank/DDBJ databases">
        <title>Antribacter stalactiti gen. nov., sp. nov., a new member of the family Nacardiaceae isolated from a cave.</title>
        <authorList>
            <person name="Kim I.S."/>
        </authorList>
    </citation>
    <scope>NUCLEOTIDE SEQUENCE [LARGE SCALE GENOMIC DNA]</scope>
    <source>
        <strain evidence="1 2">YC2-7</strain>
    </source>
</reference>
<dbReference type="AlphaFoldDB" id="A0A848K977"/>
<keyword evidence="2" id="KW-1185">Reference proteome</keyword>
<accession>A0A848K977</accession>
<dbReference type="Proteomes" id="UP000535543">
    <property type="component" value="Unassembled WGS sequence"/>
</dbReference>
<dbReference type="SUPFAM" id="SSF55961">
    <property type="entry name" value="Bet v1-like"/>
    <property type="match status" value="1"/>
</dbReference>
<reference evidence="1 2" key="1">
    <citation type="submission" date="2019-05" db="EMBL/GenBank/DDBJ databases">
        <authorList>
            <person name="Lee S.D."/>
        </authorList>
    </citation>
    <scope>NUCLEOTIDE SEQUENCE [LARGE SCALE GENOMIC DNA]</scope>
    <source>
        <strain evidence="1 2">YC2-7</strain>
    </source>
</reference>
<proteinExistence type="predicted"/>
<dbReference type="Gene3D" id="3.30.530.20">
    <property type="match status" value="1"/>
</dbReference>
<evidence type="ECO:0000313" key="2">
    <source>
        <dbReference type="Proteomes" id="UP000535543"/>
    </source>
</evidence>
<sequence length="148" mass="16279">MPVTRTTTATPSQVWSVLAQGWDYAGWVVGASRIRGVDNTWPLPGSKISHSVGPWPAMIDDNTVVEAATPEKELILLAKVWPVAAARITMRLHEIPKGTRIEMSESAVSKPFSWIPQPVQSAALWRRNHECLLRLALIAEGRESDGDS</sequence>
<comment type="caution">
    <text evidence="1">The sequence shown here is derived from an EMBL/GenBank/DDBJ whole genome shotgun (WGS) entry which is preliminary data.</text>
</comment>
<organism evidence="1 2">
    <name type="scientific">Antrihabitans stalactiti</name>
    <dbReference type="NCBI Taxonomy" id="2584121"/>
    <lineage>
        <taxon>Bacteria</taxon>
        <taxon>Bacillati</taxon>
        <taxon>Actinomycetota</taxon>
        <taxon>Actinomycetes</taxon>
        <taxon>Mycobacteriales</taxon>
        <taxon>Nocardiaceae</taxon>
        <taxon>Antrihabitans</taxon>
    </lineage>
</organism>
<evidence type="ECO:0000313" key="1">
    <source>
        <dbReference type="EMBL" id="NMN93988.1"/>
    </source>
</evidence>
<dbReference type="CDD" id="cd07812">
    <property type="entry name" value="SRPBCC"/>
    <property type="match status" value="1"/>
</dbReference>
<protein>
    <submittedName>
        <fullName evidence="1">SRPBCC family protein</fullName>
    </submittedName>
</protein>
<dbReference type="InterPro" id="IPR023393">
    <property type="entry name" value="START-like_dom_sf"/>
</dbReference>
<dbReference type="RefSeq" id="WP_169584669.1">
    <property type="nucleotide sequence ID" value="NZ_VCQU01000001.1"/>
</dbReference>
<name>A0A848K977_9NOCA</name>
<gene>
    <name evidence="1" type="ORF">FGL95_02935</name>
</gene>
<dbReference type="EMBL" id="VCQU01000001">
    <property type="protein sequence ID" value="NMN93988.1"/>
    <property type="molecule type" value="Genomic_DNA"/>
</dbReference>